<comment type="pathway">
    <text evidence="1 8">Purine metabolism; guanine degradation; xanthine from guanine: step 1/1.</text>
</comment>
<gene>
    <name evidence="11" type="primary">guaD</name>
    <name evidence="11" type="ORF">LRX75_10810</name>
</gene>
<comment type="catalytic activity">
    <reaction evidence="8">
        <text>guanine + H2O + H(+) = xanthine + NH4(+)</text>
        <dbReference type="Rhea" id="RHEA:14665"/>
        <dbReference type="ChEBI" id="CHEBI:15377"/>
        <dbReference type="ChEBI" id="CHEBI:15378"/>
        <dbReference type="ChEBI" id="CHEBI:16235"/>
        <dbReference type="ChEBI" id="CHEBI:17712"/>
        <dbReference type="ChEBI" id="CHEBI:28938"/>
        <dbReference type="EC" id="3.5.4.3"/>
    </reaction>
</comment>
<keyword evidence="5 8" id="KW-0378">Hydrolase</keyword>
<dbReference type="SUPFAM" id="SSF51338">
    <property type="entry name" value="Composite domain of metallo-dependent hydrolases"/>
    <property type="match status" value="1"/>
</dbReference>
<evidence type="ECO:0000256" key="9">
    <source>
        <dbReference type="SAM" id="MobiDB-lite"/>
    </source>
</evidence>
<evidence type="ECO:0000256" key="7">
    <source>
        <dbReference type="NCBIfam" id="TIGR02967"/>
    </source>
</evidence>
<dbReference type="InterPro" id="IPR011059">
    <property type="entry name" value="Metal-dep_hydrolase_composite"/>
</dbReference>
<keyword evidence="12" id="KW-1185">Reference proteome</keyword>
<comment type="function">
    <text evidence="8">Catalyzes the hydrolytic deamination of guanine, producing xanthine and ammonia.</text>
</comment>
<dbReference type="Pfam" id="PF01979">
    <property type="entry name" value="Amidohydro_1"/>
    <property type="match status" value="1"/>
</dbReference>
<reference evidence="11" key="1">
    <citation type="submission" date="2021-12" db="EMBL/GenBank/DDBJ databases">
        <authorList>
            <person name="Li Y."/>
        </authorList>
    </citation>
    <scope>NUCLEOTIDE SEQUENCE</scope>
    <source>
        <strain evidence="11">DKSPLA3</strain>
    </source>
</reference>
<evidence type="ECO:0000256" key="2">
    <source>
        <dbReference type="ARBA" id="ARBA00006745"/>
    </source>
</evidence>
<evidence type="ECO:0000256" key="4">
    <source>
        <dbReference type="ARBA" id="ARBA00022723"/>
    </source>
</evidence>
<evidence type="ECO:0000256" key="8">
    <source>
        <dbReference type="RuleBase" id="RU366009"/>
    </source>
</evidence>
<evidence type="ECO:0000256" key="3">
    <source>
        <dbReference type="ARBA" id="ARBA00012781"/>
    </source>
</evidence>
<organism evidence="11 12">
    <name type="scientific">Rhizobium quercicola</name>
    <dbReference type="NCBI Taxonomy" id="2901226"/>
    <lineage>
        <taxon>Bacteria</taxon>
        <taxon>Pseudomonadati</taxon>
        <taxon>Pseudomonadota</taxon>
        <taxon>Alphaproteobacteria</taxon>
        <taxon>Hyphomicrobiales</taxon>
        <taxon>Rhizobiaceae</taxon>
        <taxon>Rhizobium/Agrobacterium group</taxon>
        <taxon>Rhizobium</taxon>
    </lineage>
</organism>
<dbReference type="InterPro" id="IPR032466">
    <property type="entry name" value="Metal_Hydrolase"/>
</dbReference>
<dbReference type="InterPro" id="IPR051607">
    <property type="entry name" value="Metallo-dep_hydrolases"/>
</dbReference>
<evidence type="ECO:0000256" key="1">
    <source>
        <dbReference type="ARBA" id="ARBA00004984"/>
    </source>
</evidence>
<feature type="domain" description="Amidohydrolase-related" evidence="10">
    <location>
        <begin position="88"/>
        <end position="468"/>
    </location>
</feature>
<keyword evidence="4 8" id="KW-0479">Metal-binding</keyword>
<dbReference type="RefSeq" id="WP_231814240.1">
    <property type="nucleotide sequence ID" value="NZ_JAJOZR010000006.1"/>
</dbReference>
<evidence type="ECO:0000256" key="5">
    <source>
        <dbReference type="ARBA" id="ARBA00022801"/>
    </source>
</evidence>
<dbReference type="SUPFAM" id="SSF51556">
    <property type="entry name" value="Metallo-dependent hydrolases"/>
    <property type="match status" value="1"/>
</dbReference>
<dbReference type="EMBL" id="JAJOZR010000006">
    <property type="protein sequence ID" value="MCD7109536.1"/>
    <property type="molecule type" value="Genomic_DNA"/>
</dbReference>
<comment type="cofactor">
    <cofactor evidence="8">
        <name>Zn(2+)</name>
        <dbReference type="ChEBI" id="CHEBI:29105"/>
    </cofactor>
    <text evidence="8">Binds 1 zinc ion per subunit.</text>
</comment>
<dbReference type="Gene3D" id="3.20.20.140">
    <property type="entry name" value="Metal-dependent hydrolases"/>
    <property type="match status" value="1"/>
</dbReference>
<proteinExistence type="inferred from homology"/>
<dbReference type="Proteomes" id="UP001139089">
    <property type="component" value="Unassembled WGS sequence"/>
</dbReference>
<evidence type="ECO:0000259" key="10">
    <source>
        <dbReference type="Pfam" id="PF01979"/>
    </source>
</evidence>
<sequence>MTAPQTAKPTNERAGRQTGPHLRGRTLLASGFHAPDRGTIDVLEDALIAIGADGAIEAIHRPGDAVYDDVRAARLAEGTLKTLPQGTYLLPGFVDLHVHAPQYPQLGLALDVPLEVWLQTYTFPLEARYADLAFSRRSYGLLVADLLAGGTTTALYFATLHQDATRILVDTCLERGQRALIGKVAMDHPESCPDTYRDASPEAAIAGTRALIDYVRAHADNGEARVLPVVTPRFIPACTDATLEGLGQLAADCGCHVQTHGSESDWEHGHVLARFGATDTTMLDRFGLLGRRTVMAHANFLTEADMETTRLRQAAVAHCPLSNIYFANAVFPLRAALEKGLHVGLGTDISGGPSAFMLDTCRSAVQASRMLESGVDPARPPAERGTGPAARIDIRTAFHLATAGGGDALDLPVGRFAVGYQFDALAVDTQAERGTIRLFDETDAGGILDKILYTASTANIATVWVGGRGV</sequence>
<dbReference type="GO" id="GO:0008270">
    <property type="term" value="F:zinc ion binding"/>
    <property type="evidence" value="ECO:0007669"/>
    <property type="project" value="UniProtKB-UniRule"/>
</dbReference>
<dbReference type="InterPro" id="IPR006680">
    <property type="entry name" value="Amidohydro-rel"/>
</dbReference>
<keyword evidence="6 8" id="KW-0862">Zinc</keyword>
<dbReference type="Gene3D" id="2.30.40.10">
    <property type="entry name" value="Urease, subunit C, domain 1"/>
    <property type="match status" value="1"/>
</dbReference>
<evidence type="ECO:0000313" key="11">
    <source>
        <dbReference type="EMBL" id="MCD7109536.1"/>
    </source>
</evidence>
<accession>A0A9X1NUG1</accession>
<protein>
    <recommendedName>
        <fullName evidence="3 7">Guanine deaminase</fullName>
        <shortName evidence="8">Guanase</shortName>
        <ecNumber evidence="3 7">3.5.4.3</ecNumber>
    </recommendedName>
    <alternativeName>
        <fullName evidence="8">Guanine aminohydrolase</fullName>
    </alternativeName>
</protein>
<dbReference type="EC" id="3.5.4.3" evidence="3 7"/>
<evidence type="ECO:0000313" key="12">
    <source>
        <dbReference type="Proteomes" id="UP001139089"/>
    </source>
</evidence>
<dbReference type="GO" id="GO:0006147">
    <property type="term" value="P:guanine catabolic process"/>
    <property type="evidence" value="ECO:0007669"/>
    <property type="project" value="UniProtKB-UniRule"/>
</dbReference>
<dbReference type="GO" id="GO:0005829">
    <property type="term" value="C:cytosol"/>
    <property type="evidence" value="ECO:0007669"/>
    <property type="project" value="TreeGrafter"/>
</dbReference>
<dbReference type="GO" id="GO:0008892">
    <property type="term" value="F:guanine deaminase activity"/>
    <property type="evidence" value="ECO:0007669"/>
    <property type="project" value="UniProtKB-UniRule"/>
</dbReference>
<dbReference type="InterPro" id="IPR014311">
    <property type="entry name" value="Guanine_deaminase"/>
</dbReference>
<comment type="caution">
    <text evidence="11">The sequence shown here is derived from an EMBL/GenBank/DDBJ whole genome shotgun (WGS) entry which is preliminary data.</text>
</comment>
<evidence type="ECO:0000256" key="6">
    <source>
        <dbReference type="ARBA" id="ARBA00022833"/>
    </source>
</evidence>
<comment type="similarity">
    <text evidence="2 8">Belongs to the metallo-dependent hydrolases superfamily. ATZ/TRZ family.</text>
</comment>
<dbReference type="NCBIfam" id="TIGR02967">
    <property type="entry name" value="guan_deamin"/>
    <property type="match status" value="1"/>
</dbReference>
<dbReference type="PANTHER" id="PTHR11271:SF6">
    <property type="entry name" value="GUANINE DEAMINASE"/>
    <property type="match status" value="1"/>
</dbReference>
<dbReference type="AlphaFoldDB" id="A0A9X1NUG1"/>
<feature type="region of interest" description="Disordered" evidence="9">
    <location>
        <begin position="1"/>
        <end position="22"/>
    </location>
</feature>
<name>A0A9X1NUG1_9HYPH</name>
<dbReference type="PANTHER" id="PTHR11271">
    <property type="entry name" value="GUANINE DEAMINASE"/>
    <property type="match status" value="1"/>
</dbReference>